<evidence type="ECO:0000313" key="1">
    <source>
        <dbReference type="EMBL" id="STX55737.1"/>
    </source>
</evidence>
<gene>
    <name evidence="1" type="ORF">NCTC13315_03107</name>
</gene>
<reference evidence="1 2" key="1">
    <citation type="submission" date="2018-06" db="EMBL/GenBank/DDBJ databases">
        <authorList>
            <consortium name="Pathogen Informatics"/>
            <person name="Doyle S."/>
        </authorList>
    </citation>
    <scope>NUCLEOTIDE SEQUENCE [LARGE SCALE GENOMIC DNA]</scope>
    <source>
        <strain evidence="1 2">NCTC13315</strain>
    </source>
</reference>
<dbReference type="Proteomes" id="UP000254968">
    <property type="component" value="Unassembled WGS sequence"/>
</dbReference>
<name>A0A378JQ51_9GAMM</name>
<dbReference type="AlphaFoldDB" id="A0A378JQ51"/>
<accession>A0A378JQ51</accession>
<keyword evidence="2" id="KW-1185">Reference proteome</keyword>
<evidence type="ECO:0000313" key="2">
    <source>
        <dbReference type="Proteomes" id="UP000254968"/>
    </source>
</evidence>
<sequence length="45" mass="5250">MSNRCKNELVVMSNNQELIAKEYAKLDELIRDYMKQALSPSTVKF</sequence>
<dbReference type="EMBL" id="UGNV01000005">
    <property type="protein sequence ID" value="STX55737.1"/>
    <property type="molecule type" value="Genomic_DNA"/>
</dbReference>
<organism evidence="1 2">
    <name type="scientific">Legionella beliardensis</name>
    <dbReference type="NCBI Taxonomy" id="91822"/>
    <lineage>
        <taxon>Bacteria</taxon>
        <taxon>Pseudomonadati</taxon>
        <taxon>Pseudomonadota</taxon>
        <taxon>Gammaproteobacteria</taxon>
        <taxon>Legionellales</taxon>
        <taxon>Legionellaceae</taxon>
        <taxon>Legionella</taxon>
    </lineage>
</organism>
<proteinExistence type="predicted"/>
<protein>
    <submittedName>
        <fullName evidence="1">Uncharacterized protein</fullName>
    </submittedName>
</protein>